<comment type="similarity">
    <text evidence="1">Belongs to the RutC family.</text>
</comment>
<reference evidence="3" key="1">
    <citation type="submission" date="2015-04" db="EMBL/GenBank/DDBJ databases">
        <title>Physiological reanalysis, assessment of diazotrophy, and genome sequences of multiple isolates of Streptomyces thermoautotrophicus.</title>
        <authorList>
            <person name="MacKellar D.C."/>
            <person name="Lieber L."/>
            <person name="Norman J."/>
            <person name="Bolger A."/>
            <person name="Tobin C."/>
            <person name="Murray J.W."/>
            <person name="Chang R."/>
            <person name="Ford T."/>
            <person name="Nguyen P.Q."/>
            <person name="Woodward J."/>
            <person name="Permingeat H."/>
            <person name="Joshi N.S."/>
            <person name="Silver P.A."/>
            <person name="Usadel B."/>
            <person name="Rutherford A.W."/>
            <person name="Friesen M."/>
            <person name="Prell J."/>
        </authorList>
    </citation>
    <scope>NUCLEOTIDE SEQUENCE [LARGE SCALE GENOMIC DNA]</scope>
    <source>
        <strain evidence="3">H1</strain>
    </source>
</reference>
<evidence type="ECO:0000313" key="2">
    <source>
        <dbReference type="EMBL" id="KWX01608.1"/>
    </source>
</evidence>
<evidence type="ECO:0000313" key="3">
    <source>
        <dbReference type="Proteomes" id="UP000070188"/>
    </source>
</evidence>
<accession>A0A132MUL8</accession>
<dbReference type="GO" id="GO:0019239">
    <property type="term" value="F:deaminase activity"/>
    <property type="evidence" value="ECO:0007669"/>
    <property type="project" value="TreeGrafter"/>
</dbReference>
<evidence type="ECO:0000256" key="1">
    <source>
        <dbReference type="ARBA" id="ARBA00010552"/>
    </source>
</evidence>
<protein>
    <submittedName>
        <fullName evidence="2">Putative endoribonuclease</fullName>
    </submittedName>
</protein>
<dbReference type="AlphaFoldDB" id="A0A132MUL8"/>
<comment type="caution">
    <text evidence="2">The sequence shown here is derived from an EMBL/GenBank/DDBJ whole genome shotgun (WGS) entry which is preliminary data.</text>
</comment>
<dbReference type="CDD" id="cd00448">
    <property type="entry name" value="YjgF_YER057c_UK114_family"/>
    <property type="match status" value="1"/>
</dbReference>
<dbReference type="EMBL" id="LAXD01000001">
    <property type="protein sequence ID" value="KWX01608.1"/>
    <property type="molecule type" value="Genomic_DNA"/>
</dbReference>
<dbReference type="STRING" id="1469144.LI90_2640"/>
<sequence>MTDSPSSHGTPARSLAGRTTVYTAQAPAPAGHYSQAVVAGGLVFLAGQTPRRPDGSRLDPAAPMTELARAVLENLEAVARAAGTSLRHAVRATVYLADLADKTAFEAVWRNYVGDPPPAREVVVSALPFRIEVSAVCLAPDQLSTENSDG</sequence>
<organism evidence="2 3">
    <name type="scientific">Carbonactinospora thermoautotrophica</name>
    <dbReference type="NCBI Taxonomy" id="1469144"/>
    <lineage>
        <taxon>Bacteria</taxon>
        <taxon>Bacillati</taxon>
        <taxon>Actinomycetota</taxon>
        <taxon>Actinomycetes</taxon>
        <taxon>Kitasatosporales</taxon>
        <taxon>Carbonactinosporaceae</taxon>
        <taxon>Carbonactinospora</taxon>
    </lineage>
</organism>
<proteinExistence type="inferred from homology"/>
<dbReference type="Gene3D" id="3.30.1330.40">
    <property type="entry name" value="RutC-like"/>
    <property type="match status" value="1"/>
</dbReference>
<dbReference type="InterPro" id="IPR035959">
    <property type="entry name" value="RutC-like_sf"/>
</dbReference>
<dbReference type="PANTHER" id="PTHR11803">
    <property type="entry name" value="2-IMINOBUTANOATE/2-IMINOPROPANOATE DEAMINASE RIDA"/>
    <property type="match status" value="1"/>
</dbReference>
<dbReference type="RefSeq" id="WP_066888194.1">
    <property type="nucleotide sequence ID" value="NZ_CP171739.1"/>
</dbReference>
<dbReference type="SUPFAM" id="SSF55298">
    <property type="entry name" value="YjgF-like"/>
    <property type="match status" value="1"/>
</dbReference>
<dbReference type="Pfam" id="PF01042">
    <property type="entry name" value="Ribonuc_L-PSP"/>
    <property type="match status" value="1"/>
</dbReference>
<dbReference type="PATRIC" id="fig|1469144.10.peg.2854"/>
<dbReference type="OrthoDB" id="8684161at2"/>
<gene>
    <name evidence="2" type="ORF">LI90_2640</name>
</gene>
<keyword evidence="3" id="KW-1185">Reference proteome</keyword>
<dbReference type="PANTHER" id="PTHR11803:SF58">
    <property type="entry name" value="PROTEIN HMF1-RELATED"/>
    <property type="match status" value="1"/>
</dbReference>
<dbReference type="GO" id="GO:0005829">
    <property type="term" value="C:cytosol"/>
    <property type="evidence" value="ECO:0007669"/>
    <property type="project" value="TreeGrafter"/>
</dbReference>
<dbReference type="InterPro" id="IPR006175">
    <property type="entry name" value="YjgF/YER057c/UK114"/>
</dbReference>
<dbReference type="Proteomes" id="UP000070188">
    <property type="component" value="Unassembled WGS sequence"/>
</dbReference>
<name>A0A132MUL8_9ACTN</name>